<dbReference type="KEGG" id="ado:A6F68_01121"/>
<dbReference type="RefSeq" id="WP_067677212.1">
    <property type="nucleotide sequence ID" value="NZ_CP016591.1"/>
</dbReference>
<dbReference type="Proteomes" id="UP000092932">
    <property type="component" value="Chromosome"/>
</dbReference>
<dbReference type="OrthoDB" id="8854461at2"/>
<sequence length="115" mass="12405">MLDDPAAALIEEEARKARASGDLTTFAEKVIANALGIAARERELAPELDASESERLADRLGHGGDLAALNAELARRIREGMPTSDALLEHLILTTIGKLQVDQPTYPGFRALSER</sequence>
<evidence type="ECO:0000313" key="3">
    <source>
        <dbReference type="Proteomes" id="UP000092932"/>
    </source>
</evidence>
<organism evidence="2 3">
    <name type="scientific">Tsuneonella dongtanensis</name>
    <dbReference type="NCBI Taxonomy" id="692370"/>
    <lineage>
        <taxon>Bacteria</taxon>
        <taxon>Pseudomonadati</taxon>
        <taxon>Pseudomonadota</taxon>
        <taxon>Alphaproteobacteria</taxon>
        <taxon>Sphingomonadales</taxon>
        <taxon>Erythrobacteraceae</taxon>
        <taxon>Tsuneonella</taxon>
    </lineage>
</organism>
<evidence type="ECO:0000259" key="1">
    <source>
        <dbReference type="Pfam" id="PF19802"/>
    </source>
</evidence>
<feature type="domain" description="DUF6285" evidence="1">
    <location>
        <begin position="24"/>
        <end position="106"/>
    </location>
</feature>
<gene>
    <name evidence="2" type="ORF">A6F68_01121</name>
</gene>
<name>A0A1B2ABV2_9SPHN</name>
<dbReference type="InterPro" id="IPR046252">
    <property type="entry name" value="DUF6285"/>
</dbReference>
<reference evidence="2 3" key="1">
    <citation type="submission" date="2016-07" db="EMBL/GenBank/DDBJ databases">
        <title>Complete genome sequence of Altererythrobacter dongtanensis KCTC 22672, a type strain with esterase isolated from tidal flat.</title>
        <authorList>
            <person name="Cheng H."/>
            <person name="Wu Y.-H."/>
            <person name="Zhou P."/>
            <person name="Huo Y.-Y."/>
            <person name="Wang C.-S."/>
            <person name="Xu X.-W."/>
        </authorList>
    </citation>
    <scope>NUCLEOTIDE SEQUENCE [LARGE SCALE GENOMIC DNA]</scope>
    <source>
        <strain evidence="2 3">KCTC 22672</strain>
    </source>
</reference>
<dbReference type="AlphaFoldDB" id="A0A1B2ABV2"/>
<protein>
    <recommendedName>
        <fullName evidence="1">DUF6285 domain-containing protein</fullName>
    </recommendedName>
</protein>
<keyword evidence="3" id="KW-1185">Reference proteome</keyword>
<dbReference type="EMBL" id="CP016591">
    <property type="protein sequence ID" value="ANY19640.1"/>
    <property type="molecule type" value="Genomic_DNA"/>
</dbReference>
<dbReference type="STRING" id="692370.A6F68_01121"/>
<evidence type="ECO:0000313" key="2">
    <source>
        <dbReference type="EMBL" id="ANY19640.1"/>
    </source>
</evidence>
<dbReference type="Pfam" id="PF19802">
    <property type="entry name" value="DUF6285"/>
    <property type="match status" value="1"/>
</dbReference>
<proteinExistence type="predicted"/>
<accession>A0A1B2ABV2</accession>